<comment type="subcellular location">
    <subcellularLocation>
        <location evidence="1">Membrane</location>
    </subcellularLocation>
</comment>
<comment type="caution">
    <text evidence="7">The sequence shown here is derived from an EMBL/GenBank/DDBJ whole genome shotgun (WGS) entry which is preliminary data.</text>
</comment>
<feature type="transmembrane region" description="Helical" evidence="5">
    <location>
        <begin position="193"/>
        <end position="218"/>
    </location>
</feature>
<keyword evidence="4 5" id="KW-0472">Membrane</keyword>
<reference evidence="7" key="1">
    <citation type="submission" date="2023-06" db="EMBL/GenBank/DDBJ databases">
        <title>Genomic analysis of the entomopathogenic nematode Steinernema hermaphroditum.</title>
        <authorList>
            <person name="Schwarz E.M."/>
            <person name="Heppert J.K."/>
            <person name="Baniya A."/>
            <person name="Schwartz H.T."/>
            <person name="Tan C.-H."/>
            <person name="Antoshechkin I."/>
            <person name="Sternberg P.W."/>
            <person name="Goodrich-Blair H."/>
            <person name="Dillman A.R."/>
        </authorList>
    </citation>
    <scope>NUCLEOTIDE SEQUENCE</scope>
    <source>
        <strain evidence="7">PS9179</strain>
        <tissue evidence="7">Whole animal</tissue>
    </source>
</reference>
<proteinExistence type="predicted"/>
<dbReference type="AlphaFoldDB" id="A0AA39HEF0"/>
<evidence type="ECO:0000313" key="8">
    <source>
        <dbReference type="Proteomes" id="UP001175271"/>
    </source>
</evidence>
<dbReference type="PANTHER" id="PTHR23017">
    <property type="entry name" value="SERPENTINE RECEPTOR, CLASS X"/>
    <property type="match status" value="1"/>
</dbReference>
<feature type="transmembrane region" description="Helical" evidence="5">
    <location>
        <begin position="56"/>
        <end position="80"/>
    </location>
</feature>
<evidence type="ECO:0000256" key="5">
    <source>
        <dbReference type="SAM" id="Phobius"/>
    </source>
</evidence>
<evidence type="ECO:0000259" key="6">
    <source>
        <dbReference type="PROSITE" id="PS50262"/>
    </source>
</evidence>
<dbReference type="CDD" id="cd00637">
    <property type="entry name" value="7tm_classA_rhodopsin-like"/>
    <property type="match status" value="1"/>
</dbReference>
<dbReference type="InterPro" id="IPR017452">
    <property type="entry name" value="GPCR_Rhodpsn_7TM"/>
</dbReference>
<evidence type="ECO:0000256" key="3">
    <source>
        <dbReference type="ARBA" id="ARBA00022989"/>
    </source>
</evidence>
<organism evidence="7 8">
    <name type="scientific">Steinernema hermaphroditum</name>
    <dbReference type="NCBI Taxonomy" id="289476"/>
    <lineage>
        <taxon>Eukaryota</taxon>
        <taxon>Metazoa</taxon>
        <taxon>Ecdysozoa</taxon>
        <taxon>Nematoda</taxon>
        <taxon>Chromadorea</taxon>
        <taxon>Rhabditida</taxon>
        <taxon>Tylenchina</taxon>
        <taxon>Panagrolaimomorpha</taxon>
        <taxon>Strongyloidoidea</taxon>
        <taxon>Steinernematidae</taxon>
        <taxon>Steinernema</taxon>
    </lineage>
</organism>
<evidence type="ECO:0000256" key="4">
    <source>
        <dbReference type="ARBA" id="ARBA00023136"/>
    </source>
</evidence>
<name>A0AA39HEF0_9BILA</name>
<dbReference type="InterPro" id="IPR019430">
    <property type="entry name" value="7TM_GPCR_serpentine_rcpt_Srx"/>
</dbReference>
<keyword evidence="8" id="KW-1185">Reference proteome</keyword>
<protein>
    <recommendedName>
        <fullName evidence="6">G-protein coupled receptors family 1 profile domain-containing protein</fullName>
    </recommendedName>
</protein>
<accession>A0AA39HEF0</accession>
<dbReference type="PANTHER" id="PTHR23017:SF3">
    <property type="entry name" value="G-PROTEIN COUPLED RECEPTORS FAMILY 1 PROFILE DOMAIN-CONTAINING PROTEIN"/>
    <property type="match status" value="1"/>
</dbReference>
<dbReference type="Proteomes" id="UP001175271">
    <property type="component" value="Unassembled WGS sequence"/>
</dbReference>
<dbReference type="GO" id="GO:0016020">
    <property type="term" value="C:membrane"/>
    <property type="evidence" value="ECO:0007669"/>
    <property type="project" value="UniProtKB-SubCell"/>
</dbReference>
<dbReference type="PROSITE" id="PS50262">
    <property type="entry name" value="G_PROTEIN_RECEP_F1_2"/>
    <property type="match status" value="1"/>
</dbReference>
<dbReference type="Gene3D" id="1.20.1070.10">
    <property type="entry name" value="Rhodopsin 7-helix transmembrane proteins"/>
    <property type="match status" value="1"/>
</dbReference>
<feature type="transmembrane region" description="Helical" evidence="5">
    <location>
        <begin position="23"/>
        <end position="44"/>
    </location>
</feature>
<evidence type="ECO:0000313" key="7">
    <source>
        <dbReference type="EMBL" id="KAK0403288.1"/>
    </source>
</evidence>
<dbReference type="Pfam" id="PF10328">
    <property type="entry name" value="7TM_GPCR_Srx"/>
    <property type="match status" value="1"/>
</dbReference>
<feature type="transmembrane region" description="Helical" evidence="5">
    <location>
        <begin position="100"/>
        <end position="126"/>
    </location>
</feature>
<evidence type="ECO:0000256" key="2">
    <source>
        <dbReference type="ARBA" id="ARBA00022692"/>
    </source>
</evidence>
<dbReference type="EMBL" id="JAUCMV010000004">
    <property type="protein sequence ID" value="KAK0403288.1"/>
    <property type="molecule type" value="Genomic_DNA"/>
</dbReference>
<dbReference type="SUPFAM" id="SSF81321">
    <property type="entry name" value="Family A G protein-coupled receptor-like"/>
    <property type="match status" value="1"/>
</dbReference>
<feature type="transmembrane region" description="Helical" evidence="5">
    <location>
        <begin position="138"/>
        <end position="160"/>
    </location>
</feature>
<evidence type="ECO:0000256" key="1">
    <source>
        <dbReference type="ARBA" id="ARBA00004370"/>
    </source>
</evidence>
<sequence length="344" mass="38809">MAGTTWEYGNELQGNGDPSRMDVFNGCVVLVLAFLAVSLGILNLHIIRKMAIFHNAFGWFWASRTVGEVGLNLSSLLYAAPLTILQPKGIPVELGFVLFSLGYFFGCEACVMHQFVSLNRFVAVFFPIKYKLVFSKRLCKLVILLCWLQCAVVNVAYYAFPCNMVGYSPQHYDYVFVKCDPVMERDYSVVGTFVNRFCLVICSFTVVLDLVTLCRILYINKFVKVAQKAKNFDRDVRFFAQVSLSFPWKKCFPDLKTSIQNVTMVISLLLVVTVNNSVSSSSKLLKATAFNSFILTSVNNALALILFNPEVRHKYGIRFPFRTYSVPEPSNPSTSKSWKIAPRA</sequence>
<feature type="domain" description="G-protein coupled receptors family 1 profile" evidence="6">
    <location>
        <begin position="116"/>
        <end position="307"/>
    </location>
</feature>
<keyword evidence="2 5" id="KW-0812">Transmembrane</keyword>
<keyword evidence="3 5" id="KW-1133">Transmembrane helix</keyword>
<gene>
    <name evidence="7" type="ORF">QR680_016839</name>
</gene>